<gene>
    <name evidence="3" type="ORF">IOD40_17220</name>
</gene>
<comment type="caution">
    <text evidence="3">The sequence shown here is derived from an EMBL/GenBank/DDBJ whole genome shotgun (WGS) entry which is preliminary data.</text>
</comment>
<protein>
    <submittedName>
        <fullName evidence="3">Tripartite tricarboxylate transporter permease</fullName>
    </submittedName>
</protein>
<feature type="transmembrane region" description="Helical" evidence="1">
    <location>
        <begin position="107"/>
        <end position="132"/>
    </location>
</feature>
<dbReference type="RefSeq" id="WP_198477945.1">
    <property type="nucleotide sequence ID" value="NZ_JADGMQ010000016.1"/>
</dbReference>
<feature type="transmembrane region" description="Helical" evidence="1">
    <location>
        <begin position="7"/>
        <end position="26"/>
    </location>
</feature>
<feature type="transmembrane region" description="Helical" evidence="1">
    <location>
        <begin position="379"/>
        <end position="403"/>
    </location>
</feature>
<proteinExistence type="predicted"/>
<feature type="transmembrane region" description="Helical" evidence="1">
    <location>
        <begin position="318"/>
        <end position="338"/>
    </location>
</feature>
<sequence length="496" mass="51921">MSPIWEAITVLFSFNGLFLATVGFLIGCVGGAMVGIGGALTTALVIPFTLSMTPADAMIILIGVYSGVSYAGSIPSILINTPGGPSSAAVTLDGYAMARRGEGATAIAISATASAFGALFGGLCLIVALPFLEYLAMAFGSPEFLMFGLFGLASIVAASDTGYLKGFTAGILGALLATIGASMLDANPRFTFGISDLVDGIDLVAVMIGLFAFSEMVRLSRNPNSISNSLAGLGSMWRGIVYAIREWKAIVRGSGMGILVGFVPGEGGTVATFMSYITEKQLSKEPERFGRGHPAGIAGPEAANNSVIGGSLVPTLSFGIPGSVSTALLLTALMLHGIRPGPTLFTNDVVILYTIIGSILFGAVLTMIVGLTMSRPLSLLTIIPIPILVPLVCVISVVGIYAASFNYSHIFVALAAGALGYAFIRLRYPVVAFLLGFIVGPLAEENFMRTWQITQGNLWEVLARPICAVLFLLTLIVMLRPLWRLLINKKWKKVSA</sequence>
<feature type="transmembrane region" description="Helical" evidence="1">
    <location>
        <begin position="57"/>
        <end position="79"/>
    </location>
</feature>
<accession>A0ABS0SHX5</accession>
<dbReference type="InterPro" id="IPR002823">
    <property type="entry name" value="DUF112_TM"/>
</dbReference>
<organism evidence="3 4">
    <name type="scientific">Aquamicrobium zhengzhouense</name>
    <dbReference type="NCBI Taxonomy" id="2781738"/>
    <lineage>
        <taxon>Bacteria</taxon>
        <taxon>Pseudomonadati</taxon>
        <taxon>Pseudomonadota</taxon>
        <taxon>Alphaproteobacteria</taxon>
        <taxon>Hyphomicrobiales</taxon>
        <taxon>Phyllobacteriaceae</taxon>
        <taxon>Aquamicrobium</taxon>
    </lineage>
</organism>
<reference evidence="3 4" key="1">
    <citation type="submission" date="2020-10" db="EMBL/GenBank/DDBJ databases">
        <title>Aquamicrobium zhengzhouensis sp. nov., a exopolysaccharide producing bacterium isolated from farmland soil.</title>
        <authorList>
            <person name="Wang X."/>
        </authorList>
    </citation>
    <scope>NUCLEOTIDE SEQUENCE [LARGE SCALE GENOMIC DNA]</scope>
    <source>
        <strain evidence="4">cd-1</strain>
    </source>
</reference>
<keyword evidence="1" id="KW-1133">Transmembrane helix</keyword>
<feature type="transmembrane region" description="Helical" evidence="1">
    <location>
        <begin position="350"/>
        <end position="373"/>
    </location>
</feature>
<name>A0ABS0SHX5_9HYPH</name>
<dbReference type="Pfam" id="PF01970">
    <property type="entry name" value="TctA"/>
    <property type="match status" value="1"/>
</dbReference>
<feature type="domain" description="DUF112" evidence="2">
    <location>
        <begin position="17"/>
        <end position="435"/>
    </location>
</feature>
<feature type="transmembrane region" description="Helical" evidence="1">
    <location>
        <begin position="32"/>
        <end position="50"/>
    </location>
</feature>
<dbReference type="PANTHER" id="PTHR35342:SF5">
    <property type="entry name" value="TRICARBOXYLIC TRANSPORT PROTEIN"/>
    <property type="match status" value="1"/>
</dbReference>
<evidence type="ECO:0000259" key="2">
    <source>
        <dbReference type="Pfam" id="PF01970"/>
    </source>
</evidence>
<evidence type="ECO:0000256" key="1">
    <source>
        <dbReference type="SAM" id="Phobius"/>
    </source>
</evidence>
<evidence type="ECO:0000313" key="3">
    <source>
        <dbReference type="EMBL" id="MBI1622404.1"/>
    </source>
</evidence>
<evidence type="ECO:0000313" key="4">
    <source>
        <dbReference type="Proteomes" id="UP000601789"/>
    </source>
</evidence>
<feature type="transmembrane region" description="Helical" evidence="1">
    <location>
        <begin position="462"/>
        <end position="483"/>
    </location>
</feature>
<feature type="transmembrane region" description="Helical" evidence="1">
    <location>
        <begin position="196"/>
        <end position="214"/>
    </location>
</feature>
<feature type="transmembrane region" description="Helical" evidence="1">
    <location>
        <begin position="410"/>
        <end position="442"/>
    </location>
</feature>
<keyword evidence="1" id="KW-0812">Transmembrane</keyword>
<dbReference type="Proteomes" id="UP000601789">
    <property type="component" value="Unassembled WGS sequence"/>
</dbReference>
<dbReference type="EMBL" id="JADGMQ010000016">
    <property type="protein sequence ID" value="MBI1622404.1"/>
    <property type="molecule type" value="Genomic_DNA"/>
</dbReference>
<dbReference type="PANTHER" id="PTHR35342">
    <property type="entry name" value="TRICARBOXYLIC TRANSPORT PROTEIN"/>
    <property type="match status" value="1"/>
</dbReference>
<feature type="transmembrane region" description="Helical" evidence="1">
    <location>
        <begin position="144"/>
        <end position="161"/>
    </location>
</feature>
<keyword evidence="4" id="KW-1185">Reference proteome</keyword>
<keyword evidence="1" id="KW-0472">Membrane</keyword>
<feature type="transmembrane region" description="Helical" evidence="1">
    <location>
        <begin position="167"/>
        <end position="184"/>
    </location>
</feature>